<proteinExistence type="predicted"/>
<dbReference type="PANTHER" id="PTHR31325">
    <property type="entry name" value="OS01G0798800 PROTEIN-RELATED"/>
    <property type="match status" value="1"/>
</dbReference>
<organism evidence="1">
    <name type="scientific">Aegilops tauschii</name>
    <name type="common">Tausch's goatgrass</name>
    <name type="synonym">Aegilops squarrosa</name>
    <dbReference type="NCBI Taxonomy" id="37682"/>
    <lineage>
        <taxon>Eukaryota</taxon>
        <taxon>Viridiplantae</taxon>
        <taxon>Streptophyta</taxon>
        <taxon>Embryophyta</taxon>
        <taxon>Tracheophyta</taxon>
        <taxon>Spermatophyta</taxon>
        <taxon>Magnoliopsida</taxon>
        <taxon>Liliopsida</taxon>
        <taxon>Poales</taxon>
        <taxon>Poaceae</taxon>
        <taxon>BOP clade</taxon>
        <taxon>Pooideae</taxon>
        <taxon>Triticodae</taxon>
        <taxon>Triticeae</taxon>
        <taxon>Triticinae</taxon>
        <taxon>Aegilops</taxon>
    </lineage>
</organism>
<dbReference type="Pfam" id="PF04578">
    <property type="entry name" value="DUF594"/>
    <property type="match status" value="1"/>
</dbReference>
<dbReference type="InterPro" id="IPR025315">
    <property type="entry name" value="DUF4220"/>
</dbReference>
<dbReference type="Pfam" id="PF13968">
    <property type="entry name" value="DUF4220"/>
    <property type="match status" value="1"/>
</dbReference>
<accession>N1QST7</accession>
<dbReference type="EnsemblPlants" id="EMT03479">
    <property type="protein sequence ID" value="EMT03479"/>
    <property type="gene ID" value="F775_14815"/>
</dbReference>
<protein>
    <submittedName>
        <fullName evidence="1">Uncharacterized protein</fullName>
    </submittedName>
</protein>
<dbReference type="AlphaFoldDB" id="N1QST7"/>
<dbReference type="InterPro" id="IPR007658">
    <property type="entry name" value="DUF594"/>
</dbReference>
<reference evidence="1" key="1">
    <citation type="submission" date="2015-06" db="UniProtKB">
        <authorList>
            <consortium name="EnsemblPlants"/>
        </authorList>
    </citation>
    <scope>IDENTIFICATION</scope>
</reference>
<name>N1QST7_AEGTA</name>
<sequence length="651" mass="73605">MRRRSTSRVINAFLWLAYLSADSVAVFVLGHLAVRASGPQHELIAFWAPFLLVHLGGQDTITALSAQDNELWMRHLLGLVSQVAVAGYVVSKSSWADRQLLAATMLIFLSGSFKYAGRTYCLYSARPAYIREYSQLSLSRTLWKLKHAAEGVDSKRTSADELFSKLWDSMHGEVPNMDSLFDEDAMEIMSVDAPSNTVESILARDFLPSMLKKFQSTLCLRKPYEHVGRKLVKCYENFYTKSPLLRFYELTAILFQYLLTTIALVLFTLAEKGHQVHNRVDVTVSYILLIGAIILDVSSAFLSILSSLRSNPHRYLSRINMIFLHVIDCIQPTWSRKQWSQKIAQYSMVKRHTMEDTGGMSYVWQRIVKHFIAWGVELLDPSLTHTQVTGDLKEFVLSNLVRFGISKEYNFANFRGQLALQKWRQTALYDSIDGVKDFPTSILIWHIATDVSYYSGSSSTTSTDCDGSKKKMSRELSNYIMYLVFKCGIMLTSNSQLVHNKVHGEMEKVLADQWSKMVNHGEEDVMKVFEGTKHEQPTLKVNENHGRAVNTDSATSSDLKKLLERAAEAIYSPVLPHASKVAQELMGIVDEGGRWDLIAAVWLEMLLYIAPRCGGAFYYQHLCTGGEFITHILLLMRSLGPFLPGPDNPAP</sequence>
<evidence type="ECO:0000313" key="1">
    <source>
        <dbReference type="EnsemblPlants" id="EMT03479"/>
    </source>
</evidence>